<dbReference type="GO" id="GO:0043709">
    <property type="term" value="P:cell adhesion involved in single-species biofilm formation"/>
    <property type="evidence" value="ECO:0007669"/>
    <property type="project" value="TreeGrafter"/>
</dbReference>
<sequence>MIGARIRKSEPLPEVVAWRRTDATFGQPGSLVIGSLAMTMLGTACYVRTGAPWLAGWSAATLVVLLARLLLARAYWRQEPRQDPELWARRFTIGAWSTGILWAVISVVMVTEGDPLTHLLVLAVQGGFFAGAAARNSPLPAAAQGTLALGLGPMLLACLVNGEPTYLLLGCFVFLHLMAGIGVARFLGRQTVGLLLSNEEKAELVREIGRANAGLAEANARLEAIASTDALTGLTNRRGFDTALQALWSRAAQDGSHLALALIDVDRFKQFNDRLGHPAGDACLRALGQALQGAVRQGGDIVARYGGEEMAVLLPGMDAEAAMGIAERLRLSVEELRIAHPSAPFGRVTVSVGVASLVPDEAGSPAILLARADTALYAAKAGGRNCASLAEAA</sequence>
<dbReference type="Proteomes" id="UP000580654">
    <property type="component" value="Unassembled WGS sequence"/>
</dbReference>
<dbReference type="FunFam" id="3.30.70.270:FF:000001">
    <property type="entry name" value="Diguanylate cyclase domain protein"/>
    <property type="match status" value="1"/>
</dbReference>
<dbReference type="SMART" id="SM00267">
    <property type="entry name" value="GGDEF"/>
    <property type="match status" value="1"/>
</dbReference>
<evidence type="ECO:0000313" key="6">
    <source>
        <dbReference type="Proteomes" id="UP000580654"/>
    </source>
</evidence>
<feature type="transmembrane region" description="Helical" evidence="3">
    <location>
        <begin position="166"/>
        <end position="187"/>
    </location>
</feature>
<dbReference type="PANTHER" id="PTHR45138:SF9">
    <property type="entry name" value="DIGUANYLATE CYCLASE DGCM-RELATED"/>
    <property type="match status" value="1"/>
</dbReference>
<dbReference type="RefSeq" id="WP_184513520.1">
    <property type="nucleotide sequence ID" value="NZ_JACIJD010000002.1"/>
</dbReference>
<dbReference type="InterPro" id="IPR029787">
    <property type="entry name" value="Nucleotide_cyclase"/>
</dbReference>
<dbReference type="Gene3D" id="3.30.70.270">
    <property type="match status" value="1"/>
</dbReference>
<dbReference type="GO" id="GO:1902201">
    <property type="term" value="P:negative regulation of bacterial-type flagellum-dependent cell motility"/>
    <property type="evidence" value="ECO:0007669"/>
    <property type="project" value="TreeGrafter"/>
</dbReference>
<comment type="caution">
    <text evidence="5">The sequence shown here is derived from an EMBL/GenBank/DDBJ whole genome shotgun (WGS) entry which is preliminary data.</text>
</comment>
<dbReference type="Pfam" id="PF00990">
    <property type="entry name" value="GGDEF"/>
    <property type="match status" value="1"/>
</dbReference>
<feature type="transmembrane region" description="Helical" evidence="3">
    <location>
        <begin position="141"/>
        <end position="160"/>
    </location>
</feature>
<feature type="transmembrane region" description="Helical" evidence="3">
    <location>
        <begin position="53"/>
        <end position="71"/>
    </location>
</feature>
<feature type="domain" description="GGDEF" evidence="4">
    <location>
        <begin position="256"/>
        <end position="392"/>
    </location>
</feature>
<dbReference type="SUPFAM" id="SSF55073">
    <property type="entry name" value="Nucleotide cyclase"/>
    <property type="match status" value="1"/>
</dbReference>
<comment type="catalytic activity">
    <reaction evidence="2">
        <text>2 GTP = 3',3'-c-di-GMP + 2 diphosphate</text>
        <dbReference type="Rhea" id="RHEA:24898"/>
        <dbReference type="ChEBI" id="CHEBI:33019"/>
        <dbReference type="ChEBI" id="CHEBI:37565"/>
        <dbReference type="ChEBI" id="CHEBI:58805"/>
        <dbReference type="EC" id="2.7.7.65"/>
    </reaction>
</comment>
<dbReference type="GO" id="GO:0005886">
    <property type="term" value="C:plasma membrane"/>
    <property type="evidence" value="ECO:0007669"/>
    <property type="project" value="TreeGrafter"/>
</dbReference>
<dbReference type="NCBIfam" id="TIGR00254">
    <property type="entry name" value="GGDEF"/>
    <property type="match status" value="1"/>
</dbReference>
<dbReference type="EC" id="2.7.7.65" evidence="1"/>
<dbReference type="InterPro" id="IPR000160">
    <property type="entry name" value="GGDEF_dom"/>
</dbReference>
<keyword evidence="3" id="KW-0472">Membrane</keyword>
<evidence type="ECO:0000256" key="1">
    <source>
        <dbReference type="ARBA" id="ARBA00012528"/>
    </source>
</evidence>
<evidence type="ECO:0000313" key="5">
    <source>
        <dbReference type="EMBL" id="MBB5692478.1"/>
    </source>
</evidence>
<evidence type="ECO:0000259" key="4">
    <source>
        <dbReference type="PROSITE" id="PS50887"/>
    </source>
</evidence>
<proteinExistence type="predicted"/>
<dbReference type="PROSITE" id="PS50887">
    <property type="entry name" value="GGDEF"/>
    <property type="match status" value="1"/>
</dbReference>
<feature type="transmembrane region" description="Helical" evidence="3">
    <location>
        <begin position="29"/>
        <end position="47"/>
    </location>
</feature>
<evidence type="ECO:0000256" key="2">
    <source>
        <dbReference type="ARBA" id="ARBA00034247"/>
    </source>
</evidence>
<feature type="transmembrane region" description="Helical" evidence="3">
    <location>
        <begin position="91"/>
        <end position="110"/>
    </location>
</feature>
<dbReference type="EMBL" id="JACIJD010000002">
    <property type="protein sequence ID" value="MBB5692478.1"/>
    <property type="molecule type" value="Genomic_DNA"/>
</dbReference>
<dbReference type="GO" id="GO:0052621">
    <property type="term" value="F:diguanylate cyclase activity"/>
    <property type="evidence" value="ECO:0007669"/>
    <property type="project" value="UniProtKB-EC"/>
</dbReference>
<keyword evidence="6" id="KW-1185">Reference proteome</keyword>
<dbReference type="AlphaFoldDB" id="A0A840XUT2"/>
<name>A0A840XUT2_9PROT</name>
<dbReference type="InterPro" id="IPR043128">
    <property type="entry name" value="Rev_trsase/Diguanyl_cyclase"/>
</dbReference>
<dbReference type="InterPro" id="IPR050469">
    <property type="entry name" value="Diguanylate_Cyclase"/>
</dbReference>
<reference evidence="5 6" key="1">
    <citation type="submission" date="2020-08" db="EMBL/GenBank/DDBJ databases">
        <title>Genomic Encyclopedia of Type Strains, Phase IV (KMG-IV): sequencing the most valuable type-strain genomes for metagenomic binning, comparative biology and taxonomic classification.</title>
        <authorList>
            <person name="Goeker M."/>
        </authorList>
    </citation>
    <scope>NUCLEOTIDE SEQUENCE [LARGE SCALE GENOMIC DNA]</scope>
    <source>
        <strain evidence="5 6">DSM 25622</strain>
    </source>
</reference>
<keyword evidence="3" id="KW-1133">Transmembrane helix</keyword>
<keyword evidence="3" id="KW-0812">Transmembrane</keyword>
<organism evidence="5 6">
    <name type="scientific">Muricoccus pecuniae</name>
    <dbReference type="NCBI Taxonomy" id="693023"/>
    <lineage>
        <taxon>Bacteria</taxon>
        <taxon>Pseudomonadati</taxon>
        <taxon>Pseudomonadota</taxon>
        <taxon>Alphaproteobacteria</taxon>
        <taxon>Acetobacterales</taxon>
        <taxon>Roseomonadaceae</taxon>
        <taxon>Muricoccus</taxon>
    </lineage>
</organism>
<gene>
    <name evidence="5" type="ORF">FHS87_000493</name>
</gene>
<evidence type="ECO:0000256" key="3">
    <source>
        <dbReference type="SAM" id="Phobius"/>
    </source>
</evidence>
<dbReference type="CDD" id="cd01949">
    <property type="entry name" value="GGDEF"/>
    <property type="match status" value="1"/>
</dbReference>
<accession>A0A840XUT2</accession>
<protein>
    <recommendedName>
        <fullName evidence="1">diguanylate cyclase</fullName>
        <ecNumber evidence="1">2.7.7.65</ecNumber>
    </recommendedName>
</protein>
<dbReference type="PANTHER" id="PTHR45138">
    <property type="entry name" value="REGULATORY COMPONENTS OF SENSORY TRANSDUCTION SYSTEM"/>
    <property type="match status" value="1"/>
</dbReference>